<comment type="caution">
    <text evidence="12">The sequence shown here is derived from an EMBL/GenBank/DDBJ whole genome shotgun (WGS) entry which is preliminary data.</text>
</comment>
<feature type="domain" description="TNFR-Cys" evidence="11">
    <location>
        <begin position="69"/>
        <end position="109"/>
    </location>
</feature>
<evidence type="ECO:0000256" key="9">
    <source>
        <dbReference type="SAM" id="Phobius"/>
    </source>
</evidence>
<evidence type="ECO:0000313" key="13">
    <source>
        <dbReference type="Proteomes" id="UP000770717"/>
    </source>
</evidence>
<evidence type="ECO:0000256" key="2">
    <source>
        <dbReference type="ARBA" id="ARBA00022525"/>
    </source>
</evidence>
<feature type="disulfide bond" evidence="8">
    <location>
        <begin position="70"/>
        <end position="85"/>
    </location>
</feature>
<dbReference type="PROSITE" id="PS50050">
    <property type="entry name" value="TNFR_NGFR_2"/>
    <property type="match status" value="2"/>
</dbReference>
<dbReference type="PROSITE" id="PS00652">
    <property type="entry name" value="TNFR_NGFR_1"/>
    <property type="match status" value="1"/>
</dbReference>
<evidence type="ECO:0000256" key="7">
    <source>
        <dbReference type="ARBA" id="ARBA00023180"/>
    </source>
</evidence>
<feature type="transmembrane region" description="Helical" evidence="9">
    <location>
        <begin position="148"/>
        <end position="168"/>
    </location>
</feature>
<dbReference type="Pfam" id="PF00020">
    <property type="entry name" value="TNFR_c6"/>
    <property type="match status" value="1"/>
</dbReference>
<keyword evidence="9" id="KW-0472">Membrane</keyword>
<dbReference type="SMART" id="SM00208">
    <property type="entry name" value="TNFR"/>
    <property type="match status" value="2"/>
</dbReference>
<organism evidence="12 13">
    <name type="scientific">Eleutherodactylus coqui</name>
    <name type="common">Puerto Rican coqui</name>
    <dbReference type="NCBI Taxonomy" id="57060"/>
    <lineage>
        <taxon>Eukaryota</taxon>
        <taxon>Metazoa</taxon>
        <taxon>Chordata</taxon>
        <taxon>Craniata</taxon>
        <taxon>Vertebrata</taxon>
        <taxon>Euteleostomi</taxon>
        <taxon>Amphibia</taxon>
        <taxon>Batrachia</taxon>
        <taxon>Anura</taxon>
        <taxon>Neobatrachia</taxon>
        <taxon>Hyloidea</taxon>
        <taxon>Eleutherodactylidae</taxon>
        <taxon>Eleutherodactylinae</taxon>
        <taxon>Eleutherodactylus</taxon>
        <taxon>Eleutherodactylus</taxon>
    </lineage>
</organism>
<dbReference type="EMBL" id="WNTK01000186">
    <property type="protein sequence ID" value="KAG9471090.1"/>
    <property type="molecule type" value="Genomic_DNA"/>
</dbReference>
<dbReference type="GO" id="GO:0006915">
    <property type="term" value="P:apoptotic process"/>
    <property type="evidence" value="ECO:0007669"/>
    <property type="project" value="UniProtKB-KW"/>
</dbReference>
<feature type="repeat" description="TNFR-Cys" evidence="8">
    <location>
        <begin position="69"/>
        <end position="109"/>
    </location>
</feature>
<reference evidence="12" key="1">
    <citation type="thesis" date="2020" institute="ProQuest LLC" country="789 East Eisenhower Parkway, Ann Arbor, MI, USA">
        <title>Comparative Genomics and Chromosome Evolution.</title>
        <authorList>
            <person name="Mudd A.B."/>
        </authorList>
    </citation>
    <scope>NUCLEOTIDE SEQUENCE</scope>
    <source>
        <strain evidence="12">HN-11 Male</strain>
        <tissue evidence="12">Kidney and liver</tissue>
    </source>
</reference>
<keyword evidence="3" id="KW-0053">Apoptosis</keyword>
<keyword evidence="4 10" id="KW-0732">Signal</keyword>
<evidence type="ECO:0000256" key="10">
    <source>
        <dbReference type="SAM" id="SignalP"/>
    </source>
</evidence>
<feature type="disulfide bond" evidence="8">
    <location>
        <begin position="49"/>
        <end position="67"/>
    </location>
</feature>
<keyword evidence="9" id="KW-0812">Transmembrane</keyword>
<dbReference type="InterPro" id="IPR001368">
    <property type="entry name" value="TNFR/NGFR_Cys_rich_reg"/>
</dbReference>
<dbReference type="SUPFAM" id="SSF57586">
    <property type="entry name" value="TNF receptor-like"/>
    <property type="match status" value="2"/>
</dbReference>
<comment type="caution">
    <text evidence="8">Lacks conserved residue(s) required for the propagation of feature annotation.</text>
</comment>
<accession>A0A8J6ELG1</accession>
<proteinExistence type="predicted"/>
<keyword evidence="2" id="KW-0964">Secreted</keyword>
<feature type="repeat" description="TNFR-Cys" evidence="8">
    <location>
        <begin position="31"/>
        <end position="67"/>
    </location>
</feature>
<evidence type="ECO:0000313" key="12">
    <source>
        <dbReference type="EMBL" id="KAG9471090.1"/>
    </source>
</evidence>
<dbReference type="Proteomes" id="UP000770717">
    <property type="component" value="Unassembled WGS sequence"/>
</dbReference>
<keyword evidence="5" id="KW-0677">Repeat</keyword>
<feature type="chain" id="PRO_5035244138" description="TNFR-Cys domain-containing protein" evidence="10">
    <location>
        <begin position="27"/>
        <end position="245"/>
    </location>
</feature>
<evidence type="ECO:0000256" key="1">
    <source>
        <dbReference type="ARBA" id="ARBA00004613"/>
    </source>
</evidence>
<protein>
    <recommendedName>
        <fullName evidence="11">TNFR-Cys domain-containing protein</fullName>
    </recommendedName>
</protein>
<feature type="disulfide bond" evidence="8">
    <location>
        <begin position="88"/>
        <end position="101"/>
    </location>
</feature>
<evidence type="ECO:0000256" key="6">
    <source>
        <dbReference type="ARBA" id="ARBA00023157"/>
    </source>
</evidence>
<dbReference type="CDD" id="cd00185">
    <property type="entry name" value="TNFRSF"/>
    <property type="match status" value="1"/>
</dbReference>
<dbReference type="PANTHER" id="PTHR23097">
    <property type="entry name" value="TUMOR NECROSIS FACTOR RECEPTOR SUPERFAMILY MEMBER"/>
    <property type="match status" value="1"/>
</dbReference>
<name>A0A8J6ELG1_ELECQ</name>
<feature type="domain" description="TNFR-Cys" evidence="11">
    <location>
        <begin position="31"/>
        <end position="67"/>
    </location>
</feature>
<feature type="signal peptide" evidence="10">
    <location>
        <begin position="1"/>
        <end position="26"/>
    </location>
</feature>
<dbReference type="Gene3D" id="2.10.50.10">
    <property type="entry name" value="Tumor Necrosis Factor Receptor, subunit A, domain 2"/>
    <property type="match status" value="2"/>
</dbReference>
<evidence type="ECO:0000259" key="11">
    <source>
        <dbReference type="PROSITE" id="PS50050"/>
    </source>
</evidence>
<dbReference type="OrthoDB" id="9932129at2759"/>
<dbReference type="PANTHER" id="PTHR23097:SF181">
    <property type="entry name" value="CASPASE-8-LIKE"/>
    <property type="match status" value="1"/>
</dbReference>
<sequence>MGLRLDPRLVLLLLGIVLVNVAQIVAHEQVSCNETQYLQEDLNRCCNRCPPGHFREKKCTQSSETECKACGAGTYAAQWNYAEKCRRCSPCRKDLVERQPCNATQAAVCDCPDGYTCAQLDALKKCEFCKALPSTEAPEEPLPDMKSAWIIVGVVLFIATSFVVIVCLKARLLKKFGRMIKNKSCSESIPQPETGEDIAVAVTVNGGRMTPLVKNGHITTRSEDLRYPVPVSDETDIGEFALLTA</sequence>
<feature type="disulfide bond" evidence="8">
    <location>
        <begin position="91"/>
        <end position="109"/>
    </location>
</feature>
<dbReference type="InterPro" id="IPR052459">
    <property type="entry name" value="TNFRSF_decoy_receptor"/>
</dbReference>
<gene>
    <name evidence="12" type="ORF">GDO78_015935</name>
</gene>
<keyword evidence="13" id="KW-1185">Reference proteome</keyword>
<keyword evidence="6 8" id="KW-1015">Disulfide bond</keyword>
<keyword evidence="9" id="KW-1133">Transmembrane helix</keyword>
<keyword evidence="7" id="KW-0325">Glycoprotein</keyword>
<evidence type="ECO:0000256" key="4">
    <source>
        <dbReference type="ARBA" id="ARBA00022729"/>
    </source>
</evidence>
<dbReference type="GO" id="GO:0005576">
    <property type="term" value="C:extracellular region"/>
    <property type="evidence" value="ECO:0007669"/>
    <property type="project" value="UniProtKB-SubCell"/>
</dbReference>
<evidence type="ECO:0000256" key="8">
    <source>
        <dbReference type="PROSITE-ProRule" id="PRU00206"/>
    </source>
</evidence>
<evidence type="ECO:0000256" key="3">
    <source>
        <dbReference type="ARBA" id="ARBA00022703"/>
    </source>
</evidence>
<feature type="disulfide bond" evidence="8">
    <location>
        <begin position="46"/>
        <end position="59"/>
    </location>
</feature>
<comment type="subcellular location">
    <subcellularLocation>
        <location evidence="1">Secreted</location>
    </subcellularLocation>
</comment>
<dbReference type="AlphaFoldDB" id="A0A8J6ELG1"/>
<evidence type="ECO:0000256" key="5">
    <source>
        <dbReference type="ARBA" id="ARBA00022737"/>
    </source>
</evidence>